<reference evidence="1 2" key="1">
    <citation type="journal article" date="2001" name="J. Bacteriol.">
        <title>Genome sequence and comparative analysis of the solvent-producing bacterium Clostridium acetobutylicum.</title>
        <authorList>
            <person name="Nolling J."/>
            <person name="Breton G."/>
            <person name="Omelchenko M.V."/>
            <person name="Makarova K.S."/>
            <person name="Zeng Q."/>
            <person name="Gibson R."/>
            <person name="Lee H.M."/>
            <person name="Dubois J."/>
            <person name="Qiu D."/>
            <person name="Hitti J."/>
            <person name="Wolf Y.I."/>
            <person name="Tatusov R.L."/>
            <person name="Sabathe F."/>
            <person name="Doucette-Stamm L."/>
            <person name="Soucaille P."/>
            <person name="Daly M.J."/>
            <person name="Bennett G.N."/>
            <person name="Koonin E.V."/>
            <person name="Smith D.R."/>
        </authorList>
    </citation>
    <scope>NUCLEOTIDE SEQUENCE [LARGE SCALE GENOMIC DNA]</scope>
    <source>
        <strain evidence="2">ATCC 824 / DSM 792 / JCM 1419 / LMG 5710 / VKM B-1787</strain>
    </source>
</reference>
<evidence type="ECO:0000313" key="1">
    <source>
        <dbReference type="EMBL" id="AAK79464.1"/>
    </source>
</evidence>
<dbReference type="Proteomes" id="UP000000814">
    <property type="component" value="Chromosome"/>
</dbReference>
<dbReference type="GeneID" id="44997995"/>
<protein>
    <submittedName>
        <fullName evidence="1">Uncharacterized protein, homolog of YCGL B.subtilis</fullName>
    </submittedName>
</protein>
<proteinExistence type="predicted"/>
<dbReference type="STRING" id="272562.CA_C1496"/>
<dbReference type="RefSeq" id="WP_010964805.1">
    <property type="nucleotide sequence ID" value="NC_003030.1"/>
</dbReference>
<sequence length="339" mass="39524">MISKDILKNKEYDFIKTNKHLGKNIILLGLSGSYSYGTNNENSDIDVRGVALNRKSDLIGMTSFEQYVDDNTDTCIYAFNKIINLLLNCNPNTIELLGLNKEHYLYLNEIGQELLNNKKIFLSKRAIHSFGGYATAQLRRLQNALARDSYPKEEKEKHIFNSVKNAVHDFSKRYSSFDEGSLKIYLDKSNQPGFDLEIYLDANLKHYPLRDYKNIWAEMSNIVKDYDKIGKRNKKKDDNHLNKHAMHLIRLFMMAIDILEKGEINTYRVHEKELLLNIRNGKFQKEDGNFSDDFYSLLKEYENRLTYAANNTSLPEEPNMTKVEEFVMSVNERVVKDEI</sequence>
<dbReference type="InterPro" id="IPR018775">
    <property type="entry name" value="RlaP"/>
</dbReference>
<dbReference type="KEGG" id="cac:CA_C1496"/>
<dbReference type="eggNOG" id="COG3541">
    <property type="taxonomic scope" value="Bacteria"/>
</dbReference>
<gene>
    <name evidence="1" type="ordered locus">CA_C1496</name>
</gene>
<accession>Q97IZ0</accession>
<dbReference type="AlphaFoldDB" id="Q97IZ0"/>
<dbReference type="HOGENOM" id="CLU_064931_0_0_9"/>
<dbReference type="OrthoDB" id="569183at2"/>
<dbReference type="PIR" id="E97084">
    <property type="entry name" value="E97084"/>
</dbReference>
<organism evidence="1 2">
    <name type="scientific">Clostridium acetobutylicum (strain ATCC 824 / DSM 792 / JCM 1419 / IAM 19013 / LMG 5710 / NBRC 13948 / NRRL B-527 / VKM B-1787 / 2291 / W)</name>
    <dbReference type="NCBI Taxonomy" id="272562"/>
    <lineage>
        <taxon>Bacteria</taxon>
        <taxon>Bacillati</taxon>
        <taxon>Bacillota</taxon>
        <taxon>Clostridia</taxon>
        <taxon>Eubacteriales</taxon>
        <taxon>Clostridiaceae</taxon>
        <taxon>Clostridium</taxon>
    </lineage>
</organism>
<dbReference type="EMBL" id="AE001437">
    <property type="protein sequence ID" value="AAK79464.1"/>
    <property type="molecule type" value="Genomic_DNA"/>
</dbReference>
<dbReference type="PANTHER" id="PTHR34817">
    <property type="entry name" value="NUCLEOTIDYLTRANSFERASE"/>
    <property type="match status" value="1"/>
</dbReference>
<name>Q97IZ0_CLOAB</name>
<dbReference type="PANTHER" id="PTHR34817:SF1">
    <property type="entry name" value="NUCLEOTIDYLTRANSFERASE"/>
    <property type="match status" value="1"/>
</dbReference>
<dbReference type="PATRIC" id="fig|272562.8.peg.1698"/>
<evidence type="ECO:0000313" key="2">
    <source>
        <dbReference type="Proteomes" id="UP000000814"/>
    </source>
</evidence>
<dbReference type="Pfam" id="PF10127">
    <property type="entry name" value="RlaP"/>
    <property type="match status" value="1"/>
</dbReference>
<keyword evidence="2" id="KW-1185">Reference proteome</keyword>